<comment type="caution">
    <text evidence="2">The sequence shown here is derived from an EMBL/GenBank/DDBJ whole genome shotgun (WGS) entry which is preliminary data.</text>
</comment>
<evidence type="ECO:0008006" key="4">
    <source>
        <dbReference type="Google" id="ProtNLM"/>
    </source>
</evidence>
<protein>
    <recommendedName>
        <fullName evidence="4">Cystatin domain-containing protein</fullName>
    </recommendedName>
</protein>
<proteinExistence type="predicted"/>
<sequence length="194" mass="22483">MKKLTIDEGDGDSSSDDSLVSLGDLGSDSEWLAYKYFPDREPEWGYDSFEGQELKIHPLVRKTYQTQELYDQYYEKRRLAFESKGFLSDPTRAIYDVYMEGSMRGHNSARDWVAYLANLCVQKYNETEGKTVELVNVVRATHIGLGKWKMYITFMAREHYDGPLVEYQAKVIYDFAEVDPPFPILCRPSPKSNI</sequence>
<keyword evidence="3" id="KW-1185">Reference proteome</keyword>
<evidence type="ECO:0000313" key="2">
    <source>
        <dbReference type="EMBL" id="CAA7022782.1"/>
    </source>
</evidence>
<feature type="region of interest" description="Disordered" evidence="1">
    <location>
        <begin position="1"/>
        <end position="21"/>
    </location>
</feature>
<accession>A0A6D2I2Z1</accession>
<evidence type="ECO:0000313" key="3">
    <source>
        <dbReference type="Proteomes" id="UP000467841"/>
    </source>
</evidence>
<dbReference type="Gene3D" id="3.10.450.10">
    <property type="match status" value="1"/>
</dbReference>
<dbReference type="OrthoDB" id="1103804at2759"/>
<gene>
    <name evidence="2" type="ORF">MERR_LOCUS10017</name>
</gene>
<dbReference type="NCBIfam" id="TIGR01638">
    <property type="entry name" value="Atha_cystat_rel"/>
    <property type="match status" value="1"/>
</dbReference>
<dbReference type="PANTHER" id="PTHR31228:SF40">
    <property type="entry name" value="CYSTATIN_MONELLIN SUPERFAMILY PROTEIN"/>
    <property type="match status" value="1"/>
</dbReference>
<dbReference type="InterPro" id="IPR006525">
    <property type="entry name" value="Cystatin-related_pln"/>
</dbReference>
<organism evidence="2 3">
    <name type="scientific">Microthlaspi erraticum</name>
    <dbReference type="NCBI Taxonomy" id="1685480"/>
    <lineage>
        <taxon>Eukaryota</taxon>
        <taxon>Viridiplantae</taxon>
        <taxon>Streptophyta</taxon>
        <taxon>Embryophyta</taxon>
        <taxon>Tracheophyta</taxon>
        <taxon>Spermatophyta</taxon>
        <taxon>Magnoliopsida</taxon>
        <taxon>eudicotyledons</taxon>
        <taxon>Gunneridae</taxon>
        <taxon>Pentapetalae</taxon>
        <taxon>rosids</taxon>
        <taxon>malvids</taxon>
        <taxon>Brassicales</taxon>
        <taxon>Brassicaceae</taxon>
        <taxon>Coluteocarpeae</taxon>
        <taxon>Microthlaspi</taxon>
    </lineage>
</organism>
<evidence type="ECO:0000256" key="1">
    <source>
        <dbReference type="SAM" id="MobiDB-lite"/>
    </source>
</evidence>
<dbReference type="AlphaFoldDB" id="A0A6D2I2Z1"/>
<dbReference type="EMBL" id="CACVBM020000732">
    <property type="protein sequence ID" value="CAA7022782.1"/>
    <property type="molecule type" value="Genomic_DNA"/>
</dbReference>
<reference evidence="2" key="1">
    <citation type="submission" date="2020-01" db="EMBL/GenBank/DDBJ databases">
        <authorList>
            <person name="Mishra B."/>
        </authorList>
    </citation>
    <scope>NUCLEOTIDE SEQUENCE [LARGE SCALE GENOMIC DNA]</scope>
</reference>
<dbReference type="PANTHER" id="PTHR31228">
    <property type="entry name" value="CYSTATIN/MONELLIN SUPERFAMILY PROTEIN"/>
    <property type="match status" value="1"/>
</dbReference>
<name>A0A6D2I2Z1_9BRAS</name>
<dbReference type="Proteomes" id="UP000467841">
    <property type="component" value="Unassembled WGS sequence"/>
</dbReference>